<reference evidence="2 3" key="1">
    <citation type="submission" date="2016-05" db="EMBL/GenBank/DDBJ databases">
        <authorList>
            <person name="Lavstsen T."/>
            <person name="Jespersen J.S."/>
        </authorList>
    </citation>
    <scope>NUCLEOTIDE SEQUENCE [LARGE SCALE GENOMIC DNA]</scope>
    <source>
        <strain evidence="2 3">B7-9</strain>
    </source>
</reference>
<keyword evidence="3" id="KW-1185">Reference proteome</keyword>
<sequence>MDEAQRALALRKMQRIATGLLIAMSILFVITSIYREMAPWIGFVRAFAEAAMIGAIADWFAVTALFRHPLGIPIPHTAIVPRRKDRIAESFGRFIERNFLDPDKIALRLRRQNVASRLARWLRQPERSNQLADLAAESLTGLLRVANDDEVGAAIQRTLSDRVAGVPVTPLIAQLLGVVVVEQRQRDVLLQLARVLTQWVEANQEAIRKRIAGELPPWMPRIVDQKIYERLLDGARRTLAELSEDPDHPLYEQFTQTLDRWIVNLQYDTEVRAQGEALKQELLQHPMFREVAGKLWQDLKTSLLTQSTMAGSPLRESIARGLANLGDVLENDPEWSARIDGWTEDLSRYIVKRYGRTAGEFVTQTVNAWETDEVTRKIELQFGRDLQFIRINGTIVGGLVGIVIYTLSLWLL</sequence>
<evidence type="ECO:0008006" key="4">
    <source>
        <dbReference type="Google" id="ProtNLM"/>
    </source>
</evidence>
<comment type="caution">
    <text evidence="2">The sequence shown here is derived from an EMBL/GenBank/DDBJ whole genome shotgun (WGS) entry which is preliminary data.</text>
</comment>
<dbReference type="AlphaFoldDB" id="A0A2H3KJI4"/>
<dbReference type="InterPro" id="IPR007383">
    <property type="entry name" value="DUF445"/>
</dbReference>
<protein>
    <recommendedName>
        <fullName evidence="4">DUF445 domain-containing protein</fullName>
    </recommendedName>
</protein>
<proteinExistence type="predicted"/>
<dbReference type="PANTHER" id="PTHR38442:SF1">
    <property type="entry name" value="INNER MEMBRANE PROTEIN"/>
    <property type="match status" value="1"/>
</dbReference>
<gene>
    <name evidence="2" type="ORF">A9Q02_18890</name>
</gene>
<organism evidence="2 3">
    <name type="scientific">Candidatus Chloroploca asiatica</name>
    <dbReference type="NCBI Taxonomy" id="1506545"/>
    <lineage>
        <taxon>Bacteria</taxon>
        <taxon>Bacillati</taxon>
        <taxon>Chloroflexota</taxon>
        <taxon>Chloroflexia</taxon>
        <taxon>Chloroflexales</taxon>
        <taxon>Chloroflexineae</taxon>
        <taxon>Oscillochloridaceae</taxon>
        <taxon>Candidatus Chloroploca</taxon>
    </lineage>
</organism>
<evidence type="ECO:0000256" key="1">
    <source>
        <dbReference type="SAM" id="Phobius"/>
    </source>
</evidence>
<keyword evidence="1" id="KW-0472">Membrane</keyword>
<keyword evidence="1" id="KW-0812">Transmembrane</keyword>
<evidence type="ECO:0000313" key="3">
    <source>
        <dbReference type="Proteomes" id="UP000220922"/>
    </source>
</evidence>
<dbReference type="Pfam" id="PF04286">
    <property type="entry name" value="DUF445"/>
    <property type="match status" value="1"/>
</dbReference>
<keyword evidence="1" id="KW-1133">Transmembrane helix</keyword>
<dbReference type="PANTHER" id="PTHR38442">
    <property type="entry name" value="INNER MEMBRANE PROTEIN-RELATED"/>
    <property type="match status" value="1"/>
</dbReference>
<dbReference type="RefSeq" id="WP_097654560.1">
    <property type="nucleotide sequence ID" value="NZ_LYXE01000154.1"/>
</dbReference>
<dbReference type="OrthoDB" id="9769590at2"/>
<feature type="transmembrane region" description="Helical" evidence="1">
    <location>
        <begin position="46"/>
        <end position="66"/>
    </location>
</feature>
<dbReference type="Proteomes" id="UP000220922">
    <property type="component" value="Unassembled WGS sequence"/>
</dbReference>
<dbReference type="EMBL" id="LYXE01000154">
    <property type="protein sequence ID" value="PDV97328.1"/>
    <property type="molecule type" value="Genomic_DNA"/>
</dbReference>
<feature type="transmembrane region" description="Helical" evidence="1">
    <location>
        <begin position="391"/>
        <end position="411"/>
    </location>
</feature>
<evidence type="ECO:0000313" key="2">
    <source>
        <dbReference type="EMBL" id="PDV97328.1"/>
    </source>
</evidence>
<feature type="transmembrane region" description="Helical" evidence="1">
    <location>
        <begin position="16"/>
        <end position="34"/>
    </location>
</feature>
<dbReference type="GO" id="GO:0005886">
    <property type="term" value="C:plasma membrane"/>
    <property type="evidence" value="ECO:0007669"/>
    <property type="project" value="TreeGrafter"/>
</dbReference>
<accession>A0A2H3KJI4</accession>
<name>A0A2H3KJI4_9CHLR</name>